<dbReference type="AlphaFoldDB" id="A0A2Z7DFR5"/>
<dbReference type="EMBL" id="KQ988199">
    <property type="protein sequence ID" value="KZV56445.1"/>
    <property type="molecule type" value="Genomic_DNA"/>
</dbReference>
<dbReference type="PANTHER" id="PTHR42840:SF5">
    <property type="entry name" value="NAD(P)-BINDING ROSSMANN-FOLD SUPERFAMILY PROTEIN"/>
    <property type="match status" value="1"/>
</dbReference>
<dbReference type="SUPFAM" id="SSF55347">
    <property type="entry name" value="Glyceraldehyde-3-phosphate dehydrogenase-like, C-terminal domain"/>
    <property type="match status" value="1"/>
</dbReference>
<dbReference type="GO" id="GO:0016491">
    <property type="term" value="F:oxidoreductase activity"/>
    <property type="evidence" value="ECO:0007669"/>
    <property type="project" value="TreeGrafter"/>
</dbReference>
<dbReference type="InterPro" id="IPR036291">
    <property type="entry name" value="NAD(P)-bd_dom_sf"/>
</dbReference>
<dbReference type="Pfam" id="PF22725">
    <property type="entry name" value="GFO_IDH_MocA_C3"/>
    <property type="match status" value="1"/>
</dbReference>
<protein>
    <recommendedName>
        <fullName evidence="2">GFO/IDH/MocA-like oxidoreductase domain-containing protein</fullName>
    </recommendedName>
</protein>
<proteinExistence type="inferred from homology"/>
<evidence type="ECO:0000256" key="1">
    <source>
        <dbReference type="ARBA" id="ARBA00010928"/>
    </source>
</evidence>
<dbReference type="InterPro" id="IPR055170">
    <property type="entry name" value="GFO_IDH_MocA-like_dom"/>
</dbReference>
<reference evidence="3 4" key="1">
    <citation type="journal article" date="2015" name="Proc. Natl. Acad. Sci. U.S.A.">
        <title>The resurrection genome of Boea hygrometrica: A blueprint for survival of dehydration.</title>
        <authorList>
            <person name="Xiao L."/>
            <person name="Yang G."/>
            <person name="Zhang L."/>
            <person name="Yang X."/>
            <person name="Zhao S."/>
            <person name="Ji Z."/>
            <person name="Zhou Q."/>
            <person name="Hu M."/>
            <person name="Wang Y."/>
            <person name="Chen M."/>
            <person name="Xu Y."/>
            <person name="Jin H."/>
            <person name="Xiao X."/>
            <person name="Hu G."/>
            <person name="Bao F."/>
            <person name="Hu Y."/>
            <person name="Wan P."/>
            <person name="Li L."/>
            <person name="Deng X."/>
            <person name="Kuang T."/>
            <person name="Xiang C."/>
            <person name="Zhu J.K."/>
            <person name="Oliver M.J."/>
            <person name="He Y."/>
        </authorList>
    </citation>
    <scope>NUCLEOTIDE SEQUENCE [LARGE SCALE GENOMIC DNA]</scope>
    <source>
        <strain evidence="4">cv. XS01</strain>
    </source>
</reference>
<sequence length="376" mass="41149">MAQQPPHIAIIGAGIFSRNTYIPRLAEISDLFVLRAIWTRGAVEIAKKFFPNVECKWGETGLSEIIDDVSIIGVAVVLAGQAQVEMSLRLLKGGKHVLQENYYQGLNIVAYSAVSELETAMSCYNSFNVAPIWAIAENYRFEPAFVEGRKLLSEVGDIINVHTIIEGSMNISNPYFSSSWRRSFEGGFILDMGVHFIAGLRMLVGCEITSVSALTSHVDGTLPPPDNISSTIQLENGSSGVFVMVVSSKSPKVLWRVVGLKGTIQVERGNIDGKHGYTVMLFTGDGGNKSWFYPFSGVTDELKTFLADTSLATMKKDQSFPVEHRLSFLEGARDVAVLEAMLESGRRQGATVQLARYRANLSAVSLDTVAYVTPYS</sequence>
<dbReference type="Gene3D" id="3.40.50.720">
    <property type="entry name" value="NAD(P)-binding Rossmann-like Domain"/>
    <property type="match status" value="1"/>
</dbReference>
<evidence type="ECO:0000259" key="2">
    <source>
        <dbReference type="Pfam" id="PF22725"/>
    </source>
</evidence>
<evidence type="ECO:0000313" key="4">
    <source>
        <dbReference type="Proteomes" id="UP000250235"/>
    </source>
</evidence>
<gene>
    <name evidence="3" type="ORF">F511_08343</name>
</gene>
<organism evidence="3 4">
    <name type="scientific">Dorcoceras hygrometricum</name>
    <dbReference type="NCBI Taxonomy" id="472368"/>
    <lineage>
        <taxon>Eukaryota</taxon>
        <taxon>Viridiplantae</taxon>
        <taxon>Streptophyta</taxon>
        <taxon>Embryophyta</taxon>
        <taxon>Tracheophyta</taxon>
        <taxon>Spermatophyta</taxon>
        <taxon>Magnoliopsida</taxon>
        <taxon>eudicotyledons</taxon>
        <taxon>Gunneridae</taxon>
        <taxon>Pentapetalae</taxon>
        <taxon>asterids</taxon>
        <taxon>lamiids</taxon>
        <taxon>Lamiales</taxon>
        <taxon>Gesneriaceae</taxon>
        <taxon>Didymocarpoideae</taxon>
        <taxon>Trichosporeae</taxon>
        <taxon>Loxocarpinae</taxon>
        <taxon>Dorcoceras</taxon>
    </lineage>
</organism>
<dbReference type="SUPFAM" id="SSF51735">
    <property type="entry name" value="NAD(P)-binding Rossmann-fold domains"/>
    <property type="match status" value="1"/>
</dbReference>
<dbReference type="PANTHER" id="PTHR42840">
    <property type="entry name" value="NAD(P)-BINDING ROSSMANN-FOLD SUPERFAMILY PROTEIN-RELATED"/>
    <property type="match status" value="1"/>
</dbReference>
<accession>A0A2Z7DFR5</accession>
<dbReference type="Gene3D" id="3.30.360.10">
    <property type="entry name" value="Dihydrodipicolinate Reductase, domain 2"/>
    <property type="match status" value="1"/>
</dbReference>
<dbReference type="GO" id="GO:0005737">
    <property type="term" value="C:cytoplasm"/>
    <property type="evidence" value="ECO:0007669"/>
    <property type="project" value="TreeGrafter"/>
</dbReference>
<comment type="similarity">
    <text evidence="1">Belongs to the Gfo/Idh/MocA family.</text>
</comment>
<name>A0A2Z7DFR5_9LAMI</name>
<dbReference type="GO" id="GO:0006740">
    <property type="term" value="P:NADPH regeneration"/>
    <property type="evidence" value="ECO:0007669"/>
    <property type="project" value="TreeGrafter"/>
</dbReference>
<feature type="domain" description="GFO/IDH/MocA-like oxidoreductase" evidence="2">
    <location>
        <begin position="154"/>
        <end position="264"/>
    </location>
</feature>
<dbReference type="OrthoDB" id="64915at2759"/>
<keyword evidence="4" id="KW-1185">Reference proteome</keyword>
<dbReference type="Proteomes" id="UP000250235">
    <property type="component" value="Unassembled WGS sequence"/>
</dbReference>
<evidence type="ECO:0000313" key="3">
    <source>
        <dbReference type="EMBL" id="KZV56445.1"/>
    </source>
</evidence>